<dbReference type="InterPro" id="IPR011008">
    <property type="entry name" value="Dimeric_a/b-barrel"/>
</dbReference>
<feature type="compositionally biased region" description="Basic and acidic residues" evidence="4">
    <location>
        <begin position="202"/>
        <end position="213"/>
    </location>
</feature>
<keyword evidence="7" id="KW-1185">Reference proteome</keyword>
<dbReference type="InterPro" id="IPR011991">
    <property type="entry name" value="ArsR-like_HTH"/>
</dbReference>
<dbReference type="PANTHER" id="PTHR30154:SF34">
    <property type="entry name" value="TRANSCRIPTIONAL REGULATOR AZLB"/>
    <property type="match status" value="1"/>
</dbReference>
<dbReference type="InterPro" id="IPR000485">
    <property type="entry name" value="AsnC-type_HTH_dom"/>
</dbReference>
<evidence type="ECO:0000256" key="4">
    <source>
        <dbReference type="SAM" id="MobiDB-lite"/>
    </source>
</evidence>
<feature type="region of interest" description="Disordered" evidence="4">
    <location>
        <begin position="193"/>
        <end position="213"/>
    </location>
</feature>
<dbReference type="SMART" id="SM00344">
    <property type="entry name" value="HTH_ASNC"/>
    <property type="match status" value="1"/>
</dbReference>
<dbReference type="CDD" id="cd00090">
    <property type="entry name" value="HTH_ARSR"/>
    <property type="match status" value="1"/>
</dbReference>
<dbReference type="EMBL" id="WOTB01000002">
    <property type="protein sequence ID" value="NHN83492.1"/>
    <property type="molecule type" value="Genomic_DNA"/>
</dbReference>
<dbReference type="InterPro" id="IPR019888">
    <property type="entry name" value="Tscrpt_reg_AsnC-like"/>
</dbReference>
<dbReference type="PANTHER" id="PTHR30154">
    <property type="entry name" value="LEUCINE-RESPONSIVE REGULATORY PROTEIN"/>
    <property type="match status" value="1"/>
</dbReference>
<evidence type="ECO:0000256" key="1">
    <source>
        <dbReference type="ARBA" id="ARBA00023015"/>
    </source>
</evidence>
<evidence type="ECO:0000256" key="3">
    <source>
        <dbReference type="ARBA" id="ARBA00023163"/>
    </source>
</evidence>
<reference evidence="6 7" key="1">
    <citation type="journal article" date="2020" name="Int. J. Syst. Evol. Microbiol.">
        <title>Novel acetic acid bacteria from cider fermentations: Acetobacter conturbans sp. nov. and Acetobacter fallax sp. nov.</title>
        <authorList>
            <person name="Sombolestani A.S."/>
            <person name="Cleenwerck I."/>
            <person name="Cnockaert M."/>
            <person name="Borremans W."/>
            <person name="Wieme A.D."/>
            <person name="De Vuyst L."/>
            <person name="Vandamme P."/>
        </authorList>
    </citation>
    <scope>NUCLEOTIDE SEQUENCE [LARGE SCALE GENOMIC DNA]</scope>
    <source>
        <strain evidence="6 7">LMG 30640</strain>
    </source>
</reference>
<dbReference type="Gene3D" id="1.10.10.10">
    <property type="entry name" value="Winged helix-like DNA-binding domain superfamily/Winged helix DNA-binding domain"/>
    <property type="match status" value="1"/>
</dbReference>
<accession>A0ABX0JJP1</accession>
<keyword evidence="2" id="KW-0238">DNA-binding</keyword>
<dbReference type="PROSITE" id="PS00519">
    <property type="entry name" value="HTH_ASNC_1"/>
    <property type="match status" value="1"/>
</dbReference>
<dbReference type="Pfam" id="PF01037">
    <property type="entry name" value="AsnC_trans_reg"/>
    <property type="match status" value="1"/>
</dbReference>
<name>A0ABX0JJP1_9PROT</name>
<dbReference type="Proteomes" id="UP000635278">
    <property type="component" value="Unassembled WGS sequence"/>
</dbReference>
<feature type="region of interest" description="Disordered" evidence="4">
    <location>
        <begin position="1"/>
        <end position="24"/>
    </location>
</feature>
<evidence type="ECO:0000313" key="7">
    <source>
        <dbReference type="Proteomes" id="UP000635278"/>
    </source>
</evidence>
<evidence type="ECO:0000256" key="2">
    <source>
        <dbReference type="ARBA" id="ARBA00023125"/>
    </source>
</evidence>
<evidence type="ECO:0000313" key="6">
    <source>
        <dbReference type="EMBL" id="NHN83492.1"/>
    </source>
</evidence>
<dbReference type="InterPro" id="IPR036388">
    <property type="entry name" value="WH-like_DNA-bd_sf"/>
</dbReference>
<feature type="domain" description="HTH asnC-type" evidence="5">
    <location>
        <begin position="53"/>
        <end position="114"/>
    </location>
</feature>
<keyword evidence="1" id="KW-0805">Transcription regulation</keyword>
<dbReference type="SUPFAM" id="SSF54909">
    <property type="entry name" value="Dimeric alpha+beta barrel"/>
    <property type="match status" value="1"/>
</dbReference>
<dbReference type="Pfam" id="PF13412">
    <property type="entry name" value="HTH_24"/>
    <property type="match status" value="1"/>
</dbReference>
<gene>
    <name evidence="6" type="ORF">GOB93_02405</name>
</gene>
<dbReference type="PRINTS" id="PR00033">
    <property type="entry name" value="HTHASNC"/>
</dbReference>
<sequence length="213" mass="23421">MASRPERSNPHAVSRAFAGPDHDHRSRLCTAIPLRPISVPDRAGRGGVAAAELDITDRRIISELQADGRMTNVELARRVGISAPPCLRRVRRLEETGIITGYQAETDLHALGWSIMLFALIGLDSQKETVLTGFETMVAAWPEALECHMIRGGGDFLVRLAARDTAHENQLTRRLTEAPHVARVQTLQTIRTSLSRPPSSDPHAENDKISLCP</sequence>
<proteinExistence type="predicted"/>
<organism evidence="6 7">
    <name type="scientific">Acetobacter musti</name>
    <dbReference type="NCBI Taxonomy" id="864732"/>
    <lineage>
        <taxon>Bacteria</taxon>
        <taxon>Pseudomonadati</taxon>
        <taxon>Pseudomonadota</taxon>
        <taxon>Alphaproteobacteria</taxon>
        <taxon>Acetobacterales</taxon>
        <taxon>Acetobacteraceae</taxon>
        <taxon>Acetobacter</taxon>
    </lineage>
</organism>
<dbReference type="InterPro" id="IPR019887">
    <property type="entry name" value="Tscrpt_reg_AsnC/Lrp_C"/>
</dbReference>
<dbReference type="Gene3D" id="3.30.70.920">
    <property type="match status" value="1"/>
</dbReference>
<comment type="caution">
    <text evidence="6">The sequence shown here is derived from an EMBL/GenBank/DDBJ whole genome shotgun (WGS) entry which is preliminary data.</text>
</comment>
<protein>
    <submittedName>
        <fullName evidence="6">Winged helix-turn-helix transcriptional regulator</fullName>
    </submittedName>
</protein>
<evidence type="ECO:0000259" key="5">
    <source>
        <dbReference type="PROSITE" id="PS50956"/>
    </source>
</evidence>
<dbReference type="InterPro" id="IPR019885">
    <property type="entry name" value="Tscrpt_reg_HTH_AsnC-type_CS"/>
</dbReference>
<keyword evidence="3" id="KW-0804">Transcription</keyword>
<dbReference type="SUPFAM" id="SSF46785">
    <property type="entry name" value="Winged helix' DNA-binding domain"/>
    <property type="match status" value="1"/>
</dbReference>
<dbReference type="InterPro" id="IPR036390">
    <property type="entry name" value="WH_DNA-bd_sf"/>
</dbReference>
<dbReference type="PROSITE" id="PS50956">
    <property type="entry name" value="HTH_ASNC_2"/>
    <property type="match status" value="1"/>
</dbReference>